<accession>A0A2Z7BGI6</accession>
<keyword evidence="3" id="KW-1185">Reference proteome</keyword>
<dbReference type="AlphaFoldDB" id="A0A2Z7BGI6"/>
<protein>
    <submittedName>
        <fullName evidence="2">Myb-like protein V</fullName>
    </submittedName>
</protein>
<evidence type="ECO:0000313" key="3">
    <source>
        <dbReference type="Proteomes" id="UP000250235"/>
    </source>
</evidence>
<organism evidence="2 3">
    <name type="scientific">Dorcoceras hygrometricum</name>
    <dbReference type="NCBI Taxonomy" id="472368"/>
    <lineage>
        <taxon>Eukaryota</taxon>
        <taxon>Viridiplantae</taxon>
        <taxon>Streptophyta</taxon>
        <taxon>Embryophyta</taxon>
        <taxon>Tracheophyta</taxon>
        <taxon>Spermatophyta</taxon>
        <taxon>Magnoliopsida</taxon>
        <taxon>eudicotyledons</taxon>
        <taxon>Gunneridae</taxon>
        <taxon>Pentapetalae</taxon>
        <taxon>asterids</taxon>
        <taxon>lamiids</taxon>
        <taxon>Lamiales</taxon>
        <taxon>Gesneriaceae</taxon>
        <taxon>Didymocarpoideae</taxon>
        <taxon>Trichosporeae</taxon>
        <taxon>Loxocarpinae</taxon>
        <taxon>Dorcoceras</taxon>
    </lineage>
</organism>
<name>A0A2Z7BGI6_9LAMI</name>
<feature type="compositionally biased region" description="Polar residues" evidence="1">
    <location>
        <begin position="69"/>
        <end position="99"/>
    </location>
</feature>
<dbReference type="EMBL" id="KV005837">
    <property type="protein sequence ID" value="KZV33380.1"/>
    <property type="molecule type" value="Genomic_DNA"/>
</dbReference>
<feature type="compositionally biased region" description="Basic and acidic residues" evidence="1">
    <location>
        <begin position="34"/>
        <end position="52"/>
    </location>
</feature>
<reference evidence="2 3" key="1">
    <citation type="journal article" date="2015" name="Proc. Natl. Acad. Sci. U.S.A.">
        <title>The resurrection genome of Boea hygrometrica: A blueprint for survival of dehydration.</title>
        <authorList>
            <person name="Xiao L."/>
            <person name="Yang G."/>
            <person name="Zhang L."/>
            <person name="Yang X."/>
            <person name="Zhao S."/>
            <person name="Ji Z."/>
            <person name="Zhou Q."/>
            <person name="Hu M."/>
            <person name="Wang Y."/>
            <person name="Chen M."/>
            <person name="Xu Y."/>
            <person name="Jin H."/>
            <person name="Xiao X."/>
            <person name="Hu G."/>
            <person name="Bao F."/>
            <person name="Hu Y."/>
            <person name="Wan P."/>
            <person name="Li L."/>
            <person name="Deng X."/>
            <person name="Kuang T."/>
            <person name="Xiang C."/>
            <person name="Zhu J.K."/>
            <person name="Oliver M.J."/>
            <person name="He Y."/>
        </authorList>
    </citation>
    <scope>NUCLEOTIDE SEQUENCE [LARGE SCALE GENOMIC DNA]</scope>
    <source>
        <strain evidence="3">cv. XS01</strain>
    </source>
</reference>
<feature type="compositionally biased region" description="Basic and acidic residues" evidence="1">
    <location>
        <begin position="1"/>
        <end position="10"/>
    </location>
</feature>
<dbReference type="Proteomes" id="UP000250235">
    <property type="component" value="Unassembled WGS sequence"/>
</dbReference>
<sequence>MHDATFHRSIDVLQPPMAGAPTPGPVGPSQTSHDPSHGRRRENGPREWDARHGRVTYATRDLRPKLGSTRDSTQVLPSYAGTNNKSKVQNNEECSPTSSKELKTEFAQRIKQLTNTQKLHASTPALIQGLKWVANERAKLGESSTTKIIKNRGWNRRESVEEMFELLGSGSRPPARQRKNRNYMSGRRSIRYNTKIMTFIGCSKHYLAGNLSGPMLITNN</sequence>
<proteinExistence type="predicted"/>
<gene>
    <name evidence="2" type="ORF">F511_41147</name>
</gene>
<evidence type="ECO:0000313" key="2">
    <source>
        <dbReference type="EMBL" id="KZV33380.1"/>
    </source>
</evidence>
<feature type="region of interest" description="Disordered" evidence="1">
    <location>
        <begin position="1"/>
        <end position="99"/>
    </location>
</feature>
<evidence type="ECO:0000256" key="1">
    <source>
        <dbReference type="SAM" id="MobiDB-lite"/>
    </source>
</evidence>